<evidence type="ECO:0000256" key="1">
    <source>
        <dbReference type="SAM" id="MobiDB-lite"/>
    </source>
</evidence>
<reference evidence="4 5" key="1">
    <citation type="submission" date="2019-05" db="EMBL/GenBank/DDBJ databases">
        <title>Sporisorium graminicola CBS 10092 draft sequencing and annotation.</title>
        <authorList>
            <person name="Solano-Gonzalez S."/>
            <person name="Caddick M.X."/>
            <person name="Darby A."/>
        </authorList>
    </citation>
    <scope>NUCLEOTIDE SEQUENCE [LARGE SCALE GENOMIC DNA]</scope>
    <source>
        <strain evidence="4 5">CBS 10092</strain>
    </source>
</reference>
<dbReference type="Proteomes" id="UP000306050">
    <property type="component" value="Chromosome SGRAM_10"/>
</dbReference>
<organism evidence="4 5">
    <name type="scientific">Sporisorium graminicola</name>
    <dbReference type="NCBI Taxonomy" id="280036"/>
    <lineage>
        <taxon>Eukaryota</taxon>
        <taxon>Fungi</taxon>
        <taxon>Dikarya</taxon>
        <taxon>Basidiomycota</taxon>
        <taxon>Ustilaginomycotina</taxon>
        <taxon>Ustilaginomycetes</taxon>
        <taxon>Ustilaginales</taxon>
        <taxon>Ustilaginaceae</taxon>
        <taxon>Sporisorium</taxon>
    </lineage>
</organism>
<gene>
    <name evidence="4" type="ORF">EX895_001068</name>
</gene>
<keyword evidence="5" id="KW-1185">Reference proteome</keyword>
<dbReference type="Pfam" id="PF09362">
    <property type="entry name" value="DUF1996"/>
    <property type="match status" value="1"/>
</dbReference>
<proteinExistence type="predicted"/>
<dbReference type="EMBL" id="SRRM01000003">
    <property type="protein sequence ID" value="TKY89771.1"/>
    <property type="molecule type" value="Genomic_DNA"/>
</dbReference>
<feature type="signal peptide" evidence="2">
    <location>
        <begin position="1"/>
        <end position="26"/>
    </location>
</feature>
<evidence type="ECO:0000313" key="5">
    <source>
        <dbReference type="Proteomes" id="UP000306050"/>
    </source>
</evidence>
<dbReference type="PROSITE" id="PS51257">
    <property type="entry name" value="PROKAR_LIPOPROTEIN"/>
    <property type="match status" value="1"/>
</dbReference>
<accession>A0A4U7KY61</accession>
<dbReference type="PANTHER" id="PTHR43662:SF3">
    <property type="entry name" value="DOMAIN PROTEIN, PUTATIVE (AFU_ORTHOLOGUE AFUA_6G11970)-RELATED"/>
    <property type="match status" value="1"/>
</dbReference>
<evidence type="ECO:0000256" key="2">
    <source>
        <dbReference type="SAM" id="SignalP"/>
    </source>
</evidence>
<dbReference type="InterPro" id="IPR018535">
    <property type="entry name" value="DUF1996"/>
</dbReference>
<dbReference type="PANTHER" id="PTHR43662">
    <property type="match status" value="1"/>
</dbReference>
<feature type="domain" description="DUF1996" evidence="3">
    <location>
        <begin position="47"/>
        <end position="271"/>
    </location>
</feature>
<feature type="compositionally biased region" description="Low complexity" evidence="1">
    <location>
        <begin position="426"/>
        <end position="436"/>
    </location>
</feature>
<feature type="region of interest" description="Disordered" evidence="1">
    <location>
        <begin position="426"/>
        <end position="450"/>
    </location>
</feature>
<feature type="chain" id="PRO_5020249948" description="DUF1996 domain-containing protein" evidence="2">
    <location>
        <begin position="27"/>
        <end position="450"/>
    </location>
</feature>
<evidence type="ECO:0000313" key="4">
    <source>
        <dbReference type="EMBL" id="TKY89771.1"/>
    </source>
</evidence>
<dbReference type="KEGG" id="sgra:EX895_001068"/>
<feature type="region of interest" description="Disordered" evidence="1">
    <location>
        <begin position="368"/>
        <end position="403"/>
    </location>
</feature>
<dbReference type="OrthoDB" id="74764at2759"/>
<name>A0A4U7KY61_9BASI</name>
<protein>
    <recommendedName>
        <fullName evidence="3">DUF1996 domain-containing protein</fullName>
    </recommendedName>
</protein>
<dbReference type="RefSeq" id="XP_029741756.1">
    <property type="nucleotide sequence ID" value="XM_029881668.1"/>
</dbReference>
<comment type="caution">
    <text evidence="4">The sequence shown here is derived from an EMBL/GenBank/DDBJ whole genome shotgun (WGS) entry which is preliminary data.</text>
</comment>
<evidence type="ECO:0000259" key="3">
    <source>
        <dbReference type="Pfam" id="PF09362"/>
    </source>
</evidence>
<keyword evidence="2" id="KW-0732">Signal</keyword>
<dbReference type="AlphaFoldDB" id="A0A4U7KY61"/>
<feature type="compositionally biased region" description="Low complexity" evidence="1">
    <location>
        <begin position="368"/>
        <end position="397"/>
    </location>
</feature>
<sequence>MLARLASVSWMLALACTIFTAQHAEATTADPIFFILSHGRMKTSRVDPIVSPGQLSSHVHNFVGMNGIDANTTTVEALVEASTCTTAPLTDDKSSYWAPQLYTYNRNNTFSPVSLSFVNTYYLMRGNTNITAFPRGLKMVAGNAKATGPAATKQLQDIVTFVCLNYVNGSSGGATFPQKSCPQGLRTQVMFPSCWNGESLYEKDMSHVVYPKGNFAGSGPCPDSHKIRLPTLFYEYIWNVGNTNNTGISSWVLANGDSYGYSFHADFFANWNETTLQDAIDTCTGSLFGDIEKCPPLARTVNRKAAGACRGKSTEPLSASFASLPGCNIVYNGPHAGRGLAPGCDPSKVPVMPAGGVVSSGEARISSASTTTNSISTTTSSARLSSTSKLMTSKSSTRPATTLAIEPRSTFSTSSRRAMTVFTAAKSTNTRRSATSTRKKHRATHVAHIH</sequence>
<dbReference type="GeneID" id="40723963"/>
<feature type="compositionally biased region" description="Basic residues" evidence="1">
    <location>
        <begin position="437"/>
        <end position="450"/>
    </location>
</feature>